<dbReference type="Proteomes" id="UP000245771">
    <property type="component" value="Unassembled WGS sequence"/>
</dbReference>
<dbReference type="GO" id="GO:0000027">
    <property type="term" value="P:ribosomal large subunit assembly"/>
    <property type="evidence" value="ECO:0007669"/>
    <property type="project" value="InterPro"/>
</dbReference>
<dbReference type="FunCoup" id="A0A316V4R1">
    <property type="interactions" value="628"/>
</dbReference>
<accession>A0A316V4R1</accession>
<evidence type="ECO:0000256" key="5">
    <source>
        <dbReference type="ARBA" id="ARBA00023242"/>
    </source>
</evidence>
<gene>
    <name evidence="9" type="ORF">FA14DRAFT_161929</name>
</gene>
<comment type="subcellular location">
    <subcellularLocation>
        <location evidence="6">Cytoplasm</location>
    </subcellularLocation>
    <subcellularLocation>
        <location evidence="6">Nucleus</location>
        <location evidence="6">Nucleolus</location>
    </subcellularLocation>
</comment>
<dbReference type="GO" id="GO:0000956">
    <property type="term" value="P:nuclear-transcribed mRNA catabolic process"/>
    <property type="evidence" value="ECO:0007669"/>
    <property type="project" value="TreeGrafter"/>
</dbReference>
<evidence type="ECO:0000256" key="6">
    <source>
        <dbReference type="RuleBase" id="RU364039"/>
    </source>
</evidence>
<dbReference type="InParanoid" id="A0A316V4R1"/>
<dbReference type="GeneID" id="37021130"/>
<evidence type="ECO:0000256" key="2">
    <source>
        <dbReference type="ARBA" id="ARBA00008889"/>
    </source>
</evidence>
<dbReference type="PANTHER" id="PTHR45841">
    <property type="entry name" value="MRNA TURNOVER PROTEIN 4 MRTO4"/>
    <property type="match status" value="1"/>
</dbReference>
<dbReference type="FunFam" id="3.90.105.20:FF:000003">
    <property type="entry name" value="Ribosome assembly factor mrt4"/>
    <property type="match status" value="1"/>
</dbReference>
<dbReference type="EMBL" id="KZ819605">
    <property type="protein sequence ID" value="PWN32537.1"/>
    <property type="molecule type" value="Genomic_DNA"/>
</dbReference>
<protein>
    <recommendedName>
        <fullName evidence="6">Ribosome assembly factor mrt4</fullName>
    </recommendedName>
</protein>
<evidence type="ECO:0000256" key="4">
    <source>
        <dbReference type="ARBA" id="ARBA00022490"/>
    </source>
</evidence>
<keyword evidence="10" id="KW-1185">Reference proteome</keyword>
<evidence type="ECO:0000259" key="8">
    <source>
        <dbReference type="Pfam" id="PF17777"/>
    </source>
</evidence>
<dbReference type="GO" id="GO:0003723">
    <property type="term" value="F:RNA binding"/>
    <property type="evidence" value="ECO:0007669"/>
    <property type="project" value="TreeGrafter"/>
</dbReference>
<feature type="compositionally biased region" description="Acidic residues" evidence="7">
    <location>
        <begin position="262"/>
        <end position="282"/>
    </location>
</feature>
<dbReference type="InterPro" id="IPR043164">
    <property type="entry name" value="Ribosomal_uL10-like_insert_sf"/>
</dbReference>
<dbReference type="AlphaFoldDB" id="A0A316V4R1"/>
<dbReference type="GO" id="GO:0006364">
    <property type="term" value="P:rRNA processing"/>
    <property type="evidence" value="ECO:0007669"/>
    <property type="project" value="TreeGrafter"/>
</dbReference>
<comment type="function">
    <text evidence="1 6">Component of the ribosome assembly machinery. Nuclear paralog of the ribosomal protein P0, it binds pre-60S subunits at an early stage of assembly in the nucleolus, and is replaced by P0 in cytoplasmic pre-60S subunits and mature 80S ribosomes.</text>
</comment>
<dbReference type="GO" id="GO:0030687">
    <property type="term" value="C:preribosome, large subunit precursor"/>
    <property type="evidence" value="ECO:0007669"/>
    <property type="project" value="TreeGrafter"/>
</dbReference>
<proteinExistence type="inferred from homology"/>
<dbReference type="InterPro" id="IPR051742">
    <property type="entry name" value="Ribosome_Assembly_uL10"/>
</dbReference>
<name>A0A316V4R1_9BASI</name>
<dbReference type="InterPro" id="IPR033867">
    <property type="entry name" value="Mrt4"/>
</dbReference>
<keyword evidence="4 6" id="KW-0963">Cytoplasm</keyword>
<dbReference type="Gene3D" id="3.90.105.20">
    <property type="match status" value="1"/>
</dbReference>
<dbReference type="Gene3D" id="3.30.70.1730">
    <property type="match status" value="1"/>
</dbReference>
<dbReference type="STRING" id="1280837.A0A316V4R1"/>
<dbReference type="Pfam" id="PF00466">
    <property type="entry name" value="Ribosomal_L10"/>
    <property type="match status" value="1"/>
</dbReference>
<evidence type="ECO:0000256" key="7">
    <source>
        <dbReference type="SAM" id="MobiDB-lite"/>
    </source>
</evidence>
<keyword evidence="5 6" id="KW-0539">Nucleus</keyword>
<dbReference type="SUPFAM" id="SSF160369">
    <property type="entry name" value="Ribosomal protein L10-like"/>
    <property type="match status" value="1"/>
</dbReference>
<dbReference type="GO" id="GO:0005737">
    <property type="term" value="C:cytoplasm"/>
    <property type="evidence" value="ECO:0007669"/>
    <property type="project" value="UniProtKB-SubCell"/>
</dbReference>
<sequence length="296" mass="33323">MPRTKRNKLVSLTKTPKRNTRSAKGELIDQIQQTAEKYPTCCVFLMTNQRTSYLQEVRSLWKENSRIFVGKNRVVAKAIGNDEQSEVKPGLNGIGKQLQGPVGVLFTTSSPEEVQEWFEDYSRDDFARAGNVATKDVILEQGPVQLALDPPETLPHSLEPQLRALGMPTELRRGVPTLIERFSVCKQGEKITSEKAQILKHLLIKDSKFRLIPFAYWTEADGEVKEFALKSAEDSALIQQHKRAEAKGNGQVKHARKAAQAMEEDEDEDVDLDAEDDEDEDLIESRDKAMMMPVGV</sequence>
<dbReference type="RefSeq" id="XP_025352839.1">
    <property type="nucleotide sequence ID" value="XM_025499349.1"/>
</dbReference>
<feature type="domain" description="Large ribosomal subunit protein uL10-like insertion" evidence="8">
    <location>
        <begin position="127"/>
        <end position="204"/>
    </location>
</feature>
<organism evidence="9 10">
    <name type="scientific">Meira miltonrushii</name>
    <dbReference type="NCBI Taxonomy" id="1280837"/>
    <lineage>
        <taxon>Eukaryota</taxon>
        <taxon>Fungi</taxon>
        <taxon>Dikarya</taxon>
        <taxon>Basidiomycota</taxon>
        <taxon>Ustilaginomycotina</taxon>
        <taxon>Exobasidiomycetes</taxon>
        <taxon>Exobasidiales</taxon>
        <taxon>Brachybasidiaceae</taxon>
        <taxon>Meira</taxon>
    </lineage>
</organism>
<evidence type="ECO:0000313" key="9">
    <source>
        <dbReference type="EMBL" id="PWN32537.1"/>
    </source>
</evidence>
<evidence type="ECO:0000256" key="1">
    <source>
        <dbReference type="ARBA" id="ARBA00004046"/>
    </source>
</evidence>
<comment type="similarity">
    <text evidence="2 6">Belongs to the universal ribosomal protein uL10 family.</text>
</comment>
<reference evidence="9 10" key="1">
    <citation type="journal article" date="2018" name="Mol. Biol. Evol.">
        <title>Broad Genomic Sampling Reveals a Smut Pathogenic Ancestry of the Fungal Clade Ustilaginomycotina.</title>
        <authorList>
            <person name="Kijpornyongpan T."/>
            <person name="Mondo S.J."/>
            <person name="Barry K."/>
            <person name="Sandor L."/>
            <person name="Lee J."/>
            <person name="Lipzen A."/>
            <person name="Pangilinan J."/>
            <person name="LaButti K."/>
            <person name="Hainaut M."/>
            <person name="Henrissat B."/>
            <person name="Grigoriev I.V."/>
            <person name="Spatafora J.W."/>
            <person name="Aime M.C."/>
        </authorList>
    </citation>
    <scope>NUCLEOTIDE SEQUENCE [LARGE SCALE GENOMIC DNA]</scope>
    <source>
        <strain evidence="9 10">MCA 3882</strain>
    </source>
</reference>
<dbReference type="PANTHER" id="PTHR45841:SF1">
    <property type="entry name" value="MRNA TURNOVER PROTEIN 4 HOMOLOG"/>
    <property type="match status" value="1"/>
</dbReference>
<feature type="region of interest" description="Disordered" evidence="7">
    <location>
        <begin position="243"/>
        <end position="296"/>
    </location>
</feature>
<dbReference type="Pfam" id="PF17777">
    <property type="entry name" value="RL10P_insert"/>
    <property type="match status" value="1"/>
</dbReference>
<comment type="subunit">
    <text evidence="3 6">Associates with the pre-60S ribosomal particle.</text>
</comment>
<evidence type="ECO:0000313" key="10">
    <source>
        <dbReference type="Proteomes" id="UP000245771"/>
    </source>
</evidence>
<dbReference type="OrthoDB" id="10262308at2759"/>
<evidence type="ECO:0000256" key="3">
    <source>
        <dbReference type="ARBA" id="ARBA00011117"/>
    </source>
</evidence>
<dbReference type="FunFam" id="3.30.70.1730:FF:000005">
    <property type="entry name" value="Ribosome assembly factor mrt4"/>
    <property type="match status" value="1"/>
</dbReference>
<dbReference type="InterPro" id="IPR040637">
    <property type="entry name" value="Ribosomal_uL10-like_insert"/>
</dbReference>
<dbReference type="CDD" id="cd05796">
    <property type="entry name" value="Ribosomal_P0_like"/>
    <property type="match status" value="1"/>
</dbReference>
<keyword evidence="6" id="KW-0690">Ribosome biogenesis</keyword>
<dbReference type="InterPro" id="IPR043141">
    <property type="entry name" value="Ribosomal_uL10-like_sf"/>
</dbReference>
<dbReference type="GO" id="GO:0005730">
    <property type="term" value="C:nucleolus"/>
    <property type="evidence" value="ECO:0007669"/>
    <property type="project" value="UniProtKB-SubCell"/>
</dbReference>
<dbReference type="InterPro" id="IPR001790">
    <property type="entry name" value="Ribosomal_uL10"/>
</dbReference>